<evidence type="ECO:0000313" key="2">
    <source>
        <dbReference type="Proteomes" id="UP000199163"/>
    </source>
</evidence>
<dbReference type="OrthoDB" id="9802910at2"/>
<dbReference type="InterPro" id="IPR018699">
    <property type="entry name" value="DUF2203"/>
</dbReference>
<keyword evidence="2" id="KW-1185">Reference proteome</keyword>
<dbReference type="PIRSF" id="PIRSF016498">
    <property type="entry name" value="UCP016498"/>
    <property type="match status" value="1"/>
</dbReference>
<sequence length="135" mass="16559">MFLHYFTLQQANELLPVVREELAHLQYLNRECEMKHRQRRMLNNVDQIVHGDYQHVFELEAAHDFLHIQICSYVKQLKKQHIYIKDIEKGVVEFPGKLGDEYVLLCWKQGEEFVTHYHRLDETFYHRKRIFRTEE</sequence>
<name>A0A1G7ZA89_9BACI</name>
<dbReference type="Pfam" id="PF09969">
    <property type="entry name" value="DUF2203"/>
    <property type="match status" value="1"/>
</dbReference>
<dbReference type="Proteomes" id="UP000199163">
    <property type="component" value="Unassembled WGS sequence"/>
</dbReference>
<evidence type="ECO:0000313" key="1">
    <source>
        <dbReference type="EMBL" id="SDH05604.1"/>
    </source>
</evidence>
<dbReference type="RefSeq" id="WP_091270795.1">
    <property type="nucleotide sequence ID" value="NZ_FNDK01000001.1"/>
</dbReference>
<organism evidence="1 2">
    <name type="scientific">Alteribacillus persepolensis</name>
    <dbReference type="NCBI Taxonomy" id="568899"/>
    <lineage>
        <taxon>Bacteria</taxon>
        <taxon>Bacillati</taxon>
        <taxon>Bacillota</taxon>
        <taxon>Bacilli</taxon>
        <taxon>Bacillales</taxon>
        <taxon>Bacillaceae</taxon>
        <taxon>Alteribacillus</taxon>
    </lineage>
</organism>
<gene>
    <name evidence="1" type="ORF">SAMN05192534_101467</name>
</gene>
<accession>A0A1G7ZA89</accession>
<evidence type="ECO:0008006" key="3">
    <source>
        <dbReference type="Google" id="ProtNLM"/>
    </source>
</evidence>
<reference evidence="1 2" key="1">
    <citation type="submission" date="2016-10" db="EMBL/GenBank/DDBJ databases">
        <authorList>
            <person name="de Groot N.N."/>
        </authorList>
    </citation>
    <scope>NUCLEOTIDE SEQUENCE [LARGE SCALE GENOMIC DNA]</scope>
    <source>
        <strain evidence="1 2">DSM 21632</strain>
    </source>
</reference>
<dbReference type="STRING" id="568899.SAMN05192534_101467"/>
<protein>
    <recommendedName>
        <fullName evidence="3">DUF2203 family protein</fullName>
    </recommendedName>
</protein>
<proteinExistence type="predicted"/>
<dbReference type="AlphaFoldDB" id="A0A1G7ZA89"/>
<dbReference type="EMBL" id="FNDK01000001">
    <property type="protein sequence ID" value="SDH05604.1"/>
    <property type="molecule type" value="Genomic_DNA"/>
</dbReference>